<accession>A0AB39R9T2</accession>
<dbReference type="PANTHER" id="PTHR42748:SF3">
    <property type="entry name" value="BLL4366 PROTEIN"/>
    <property type="match status" value="1"/>
</dbReference>
<gene>
    <name evidence="3" type="ORF">AB5J53_01200</name>
</gene>
<dbReference type="AlphaFoldDB" id="A0AB39R9T2"/>
<dbReference type="InterPro" id="IPR051164">
    <property type="entry name" value="NmrA-like_oxidored"/>
</dbReference>
<feature type="domain" description="NAD(P)-binding" evidence="2">
    <location>
        <begin position="7"/>
        <end position="171"/>
    </location>
</feature>
<keyword evidence="1" id="KW-0521">NADP</keyword>
<dbReference type="InterPro" id="IPR016040">
    <property type="entry name" value="NAD(P)-bd_dom"/>
</dbReference>
<reference evidence="3" key="1">
    <citation type="submission" date="2024-07" db="EMBL/GenBank/DDBJ databases">
        <authorList>
            <person name="Yu S.T."/>
        </authorList>
    </citation>
    <scope>NUCLEOTIDE SEQUENCE</scope>
    <source>
        <strain evidence="3">R41</strain>
    </source>
</reference>
<dbReference type="InterPro" id="IPR036291">
    <property type="entry name" value="NAD(P)-bd_dom_sf"/>
</dbReference>
<dbReference type="SUPFAM" id="SSF51735">
    <property type="entry name" value="NAD(P)-binding Rossmann-fold domains"/>
    <property type="match status" value="1"/>
</dbReference>
<evidence type="ECO:0000256" key="1">
    <source>
        <dbReference type="ARBA" id="ARBA00022857"/>
    </source>
</evidence>
<dbReference type="EMBL" id="CP163443">
    <property type="protein sequence ID" value="XDQ50423.1"/>
    <property type="molecule type" value="Genomic_DNA"/>
</dbReference>
<evidence type="ECO:0000313" key="3">
    <source>
        <dbReference type="EMBL" id="XDQ50423.1"/>
    </source>
</evidence>
<evidence type="ECO:0000259" key="2">
    <source>
        <dbReference type="Pfam" id="PF13460"/>
    </source>
</evidence>
<sequence length="249" mass="25912">MKIVVIGGTGLIGSKVITRLTAHGHDAVAASPKTGANTITGEGLAEVLSGADVVVDVTNSPSFEDQAVMDFFTTSTANLIAAEKEARVSHHVALSIVGVERPSDGGYFKAKAAQEQLIRDSGLPYSIVHATQFFEFIGGIADTATDGDTVTLPPVSFQPVAADDVAAAVARTAVGEPVNGIVDIAGPEAGRFDEIVARVLESRNDRRRVVADPAAPYFGAHVSERSLIPEEGSPHGEITLDAWLEASAK</sequence>
<dbReference type="PANTHER" id="PTHR42748">
    <property type="entry name" value="NITROGEN METABOLITE REPRESSION PROTEIN NMRA FAMILY MEMBER"/>
    <property type="match status" value="1"/>
</dbReference>
<protein>
    <submittedName>
        <fullName evidence="3">SDR family oxidoreductase</fullName>
    </submittedName>
</protein>
<proteinExistence type="predicted"/>
<organism evidence="3">
    <name type="scientific">Streptomyces sp. R41</name>
    <dbReference type="NCBI Taxonomy" id="3238632"/>
    <lineage>
        <taxon>Bacteria</taxon>
        <taxon>Bacillati</taxon>
        <taxon>Actinomycetota</taxon>
        <taxon>Actinomycetes</taxon>
        <taxon>Kitasatosporales</taxon>
        <taxon>Streptomycetaceae</taxon>
        <taxon>Streptomyces</taxon>
    </lineage>
</organism>
<dbReference type="Gene3D" id="3.40.50.720">
    <property type="entry name" value="NAD(P)-binding Rossmann-like Domain"/>
    <property type="match status" value="1"/>
</dbReference>
<dbReference type="Pfam" id="PF13460">
    <property type="entry name" value="NAD_binding_10"/>
    <property type="match status" value="1"/>
</dbReference>
<dbReference type="RefSeq" id="WP_369243774.1">
    <property type="nucleotide sequence ID" value="NZ_CP163443.1"/>
</dbReference>
<name>A0AB39R9T2_9ACTN</name>